<reference evidence="1 2" key="1">
    <citation type="submission" date="2022-04" db="EMBL/GenBank/DDBJ databases">
        <title>Complete genome of Methanothermobacter tenebrarum strain RMAS.</title>
        <authorList>
            <person name="Nakamura K."/>
            <person name="Oshima K."/>
            <person name="Hattori M."/>
            <person name="Kamagata Y."/>
            <person name="Takamizawa K."/>
        </authorList>
    </citation>
    <scope>NUCLEOTIDE SEQUENCE [LARGE SCALE GENOMIC DNA]</scope>
    <source>
        <strain evidence="1 2">RMAS</strain>
    </source>
</reference>
<proteinExistence type="predicted"/>
<accession>A0ABM7YBQ2</accession>
<protein>
    <submittedName>
        <fullName evidence="1">Uncharacterized protein</fullName>
    </submittedName>
</protein>
<keyword evidence="2" id="KW-1185">Reference proteome</keyword>
<organism evidence="1 2">
    <name type="scientific">Methanothermobacter tenebrarum</name>
    <dbReference type="NCBI Taxonomy" id="680118"/>
    <lineage>
        <taxon>Archaea</taxon>
        <taxon>Methanobacteriati</taxon>
        <taxon>Methanobacteriota</taxon>
        <taxon>Methanomada group</taxon>
        <taxon>Methanobacteria</taxon>
        <taxon>Methanobacteriales</taxon>
        <taxon>Methanobacteriaceae</taxon>
        <taxon>Methanothermobacter</taxon>
    </lineage>
</organism>
<evidence type="ECO:0000313" key="1">
    <source>
        <dbReference type="EMBL" id="BDH78869.1"/>
    </source>
</evidence>
<dbReference type="RefSeq" id="WP_248564732.1">
    <property type="nucleotide sequence ID" value="NZ_AP025698.1"/>
</dbReference>
<name>A0ABM7YBQ2_9EURY</name>
<gene>
    <name evidence="1" type="ORF">MTTB_02480</name>
</gene>
<sequence>MRIVTTPMCKGILDIIGVDEYIVARDPDTEDPDLAIVLSETKTRSRALRLKLNTFPQIKESIRIVSETLKAYGLGYGSFSEINFRVCSPWWDDPRPLQERNKKIKIKVYSNFLRDIIEHMGYSIVEDNPDYIVYPDYMNIREKGEKVEVPSHYNLPLDPVKRALLRYRILENRLCMKH</sequence>
<dbReference type="EMBL" id="AP025698">
    <property type="protein sequence ID" value="BDH78869.1"/>
    <property type="molecule type" value="Genomic_DNA"/>
</dbReference>
<dbReference type="Proteomes" id="UP000831817">
    <property type="component" value="Chromosome"/>
</dbReference>
<dbReference type="GeneID" id="71964756"/>
<evidence type="ECO:0000313" key="2">
    <source>
        <dbReference type="Proteomes" id="UP000831817"/>
    </source>
</evidence>